<proteinExistence type="predicted"/>
<evidence type="ECO:0000313" key="2">
    <source>
        <dbReference type="EMBL" id="GBM20637.1"/>
    </source>
</evidence>
<comment type="caution">
    <text evidence="2">The sequence shown here is derived from an EMBL/GenBank/DDBJ whole genome shotgun (WGS) entry which is preliminary data.</text>
</comment>
<reference evidence="2 3" key="1">
    <citation type="journal article" date="2019" name="Sci. Rep.">
        <title>Orb-weaving spider Araneus ventricosus genome elucidates the spidroin gene catalogue.</title>
        <authorList>
            <person name="Kono N."/>
            <person name="Nakamura H."/>
            <person name="Ohtoshi R."/>
            <person name="Moran D.A.P."/>
            <person name="Shinohara A."/>
            <person name="Yoshida Y."/>
            <person name="Fujiwara M."/>
            <person name="Mori M."/>
            <person name="Tomita M."/>
            <person name="Arakawa K."/>
        </authorList>
    </citation>
    <scope>NUCLEOTIDE SEQUENCE [LARGE SCALE GENOMIC DNA]</scope>
</reference>
<sequence length="110" mass="12808">MRSKADFLFCWARLVKSGGSRKVKSFSSIKEQQSENWPPLSYLGGPSSQSGARRHSNAPIVKGVISRRFQRYFWRCRAFTESKLVFYMSDYLELLDWKHNQGLMKHCLGL</sequence>
<dbReference type="AlphaFoldDB" id="A0A4Y2DWB4"/>
<evidence type="ECO:0000313" key="3">
    <source>
        <dbReference type="Proteomes" id="UP000499080"/>
    </source>
</evidence>
<name>A0A4Y2DWB4_ARAVE</name>
<accession>A0A4Y2DWB4</accession>
<organism evidence="2 3">
    <name type="scientific">Araneus ventricosus</name>
    <name type="common">Orbweaver spider</name>
    <name type="synonym">Epeira ventricosa</name>
    <dbReference type="NCBI Taxonomy" id="182803"/>
    <lineage>
        <taxon>Eukaryota</taxon>
        <taxon>Metazoa</taxon>
        <taxon>Ecdysozoa</taxon>
        <taxon>Arthropoda</taxon>
        <taxon>Chelicerata</taxon>
        <taxon>Arachnida</taxon>
        <taxon>Araneae</taxon>
        <taxon>Araneomorphae</taxon>
        <taxon>Entelegynae</taxon>
        <taxon>Araneoidea</taxon>
        <taxon>Araneidae</taxon>
        <taxon>Araneus</taxon>
    </lineage>
</organism>
<dbReference type="Proteomes" id="UP000499080">
    <property type="component" value="Unassembled WGS sequence"/>
</dbReference>
<keyword evidence="3" id="KW-1185">Reference proteome</keyword>
<evidence type="ECO:0000256" key="1">
    <source>
        <dbReference type="SAM" id="MobiDB-lite"/>
    </source>
</evidence>
<protein>
    <submittedName>
        <fullName evidence="2">Uncharacterized protein</fullName>
    </submittedName>
</protein>
<dbReference type="EMBL" id="BGPR01000445">
    <property type="protein sequence ID" value="GBM20637.1"/>
    <property type="molecule type" value="Genomic_DNA"/>
</dbReference>
<feature type="region of interest" description="Disordered" evidence="1">
    <location>
        <begin position="30"/>
        <end position="55"/>
    </location>
</feature>
<gene>
    <name evidence="2" type="ORF">AVEN_230230_1</name>
</gene>